<dbReference type="STRING" id="62101.AB835_11315"/>
<accession>A0A1D2QN60</accession>
<dbReference type="EMBL" id="MDLC01000044">
    <property type="protein sequence ID" value="ODS22984.1"/>
    <property type="molecule type" value="Genomic_DNA"/>
</dbReference>
<sequence length="157" mass="18115">MVKTPCIGVCSTSIGDLVCRGCKRFAHEVISWNGYTEEQRQLVVGRLDGFLVTIVANKIDIISEEKLIQQMSYQQIKVDQTLSPARWVYELLRAGAAQIKDTEAYGFRVKEAWQRFSLEQLKQFLDQDFYTLSSAHYDCYIANHRGSYPLQHDNDKQ</sequence>
<reference evidence="1 2" key="1">
    <citation type="journal article" date="2016" name="Appl. Environ. Microbiol.">
        <title>Lack of Overt Genome Reduction in the Bryostatin-Producing Bryozoan Symbiont "Candidatus Endobugula sertula".</title>
        <authorList>
            <person name="Miller I.J."/>
            <person name="Vanee N."/>
            <person name="Fong S.S."/>
            <person name="Lim-Fong G.E."/>
            <person name="Kwan J.C."/>
        </authorList>
    </citation>
    <scope>NUCLEOTIDE SEQUENCE [LARGE SCALE GENOMIC DNA]</scope>
    <source>
        <strain evidence="1">AB1-4</strain>
    </source>
</reference>
<name>A0A1D2QN60_9GAMM</name>
<evidence type="ECO:0000313" key="1">
    <source>
        <dbReference type="EMBL" id="ODS22984.1"/>
    </source>
</evidence>
<gene>
    <name evidence="1" type="ORF">AB835_11315</name>
</gene>
<dbReference type="InterPro" id="IPR010710">
    <property type="entry name" value="DUF1289"/>
</dbReference>
<dbReference type="PANTHER" id="PTHR35175">
    <property type="entry name" value="DUF1289 DOMAIN-CONTAINING PROTEIN"/>
    <property type="match status" value="1"/>
</dbReference>
<evidence type="ECO:0000313" key="2">
    <source>
        <dbReference type="Proteomes" id="UP000242502"/>
    </source>
</evidence>
<protein>
    <submittedName>
        <fullName evidence="1">Fe-S protein</fullName>
    </submittedName>
</protein>
<dbReference type="AlphaFoldDB" id="A0A1D2QN60"/>
<proteinExistence type="predicted"/>
<comment type="caution">
    <text evidence="1">The sequence shown here is derived from an EMBL/GenBank/DDBJ whole genome shotgun (WGS) entry which is preliminary data.</text>
</comment>
<dbReference type="Proteomes" id="UP000242502">
    <property type="component" value="Unassembled WGS sequence"/>
</dbReference>
<dbReference type="PANTHER" id="PTHR35175:SF1">
    <property type="entry name" value="OXIDOREDUCTASE"/>
    <property type="match status" value="1"/>
</dbReference>
<organism evidence="1 2">
    <name type="scientific">Candidatus Endobugula sertula</name>
    <name type="common">Bugula neritina bacterial symbiont</name>
    <dbReference type="NCBI Taxonomy" id="62101"/>
    <lineage>
        <taxon>Bacteria</taxon>
        <taxon>Pseudomonadati</taxon>
        <taxon>Pseudomonadota</taxon>
        <taxon>Gammaproteobacteria</taxon>
        <taxon>Cellvibrionales</taxon>
        <taxon>Cellvibrionaceae</taxon>
        <taxon>Candidatus Endobugula</taxon>
    </lineage>
</organism>
<dbReference type="Pfam" id="PF06945">
    <property type="entry name" value="DUF1289"/>
    <property type="match status" value="1"/>
</dbReference>